<dbReference type="EMBL" id="MH460460">
    <property type="protein sequence ID" value="AXG66649.1"/>
    <property type="molecule type" value="Genomic_DNA"/>
</dbReference>
<protein>
    <submittedName>
        <fullName evidence="1">Uncharacterized protein</fullName>
    </submittedName>
</protein>
<reference evidence="1 2" key="1">
    <citation type="journal article" date="2018" name="Front. Microbiol.">
        <title>Jumbo Bacteriophages Are Represented Within an Increasing Diversity of Environmental Viruses Infecting the Emerging Phytopathogen, Dickeya solani.</title>
        <authorList>
            <person name="Day A.W."/>
            <person name="Ahn J."/>
            <person name="Salmond G.P.C."/>
        </authorList>
    </citation>
    <scope>NUCLEOTIDE SEQUENCE [LARGE SCALE GENOMIC DNA]</scope>
</reference>
<name>A0A384ZWP6_9CAUD</name>
<evidence type="ECO:0000313" key="2">
    <source>
        <dbReference type="Proteomes" id="UP000263742"/>
    </source>
</evidence>
<sequence>MKIDSTVIRELVLKQHEFRSELSNADALLCVSQFAALAATGFPVVAGFTMEEVPDGQKGIQVVFPDYGILSQVTKEDMREVEKRLVADYDWGSAAIERGSFYSGFKGRSFRLILLY</sequence>
<organism evidence="1 2">
    <name type="scientific">Dickeya phage vB_DsoM_JA13</name>
    <dbReference type="NCBI Taxonomy" id="2283030"/>
    <lineage>
        <taxon>Viruses</taxon>
        <taxon>Duplodnaviria</taxon>
        <taxon>Heunggongvirae</taxon>
        <taxon>Uroviricota</taxon>
        <taxon>Caudoviricetes</taxon>
        <taxon>Salmondvirus</taxon>
        <taxon>Salmondvirus JA11</taxon>
    </lineage>
</organism>
<dbReference type="Proteomes" id="UP000263742">
    <property type="component" value="Segment"/>
</dbReference>
<proteinExistence type="predicted"/>
<evidence type="ECO:0000313" key="1">
    <source>
        <dbReference type="EMBL" id="AXG66649.1"/>
    </source>
</evidence>
<accession>A0A384ZWP6</accession>
<gene>
    <name evidence="1" type="ORF">JA13_246</name>
</gene>